<keyword evidence="6" id="KW-0862">Zinc</keyword>
<evidence type="ECO:0000256" key="7">
    <source>
        <dbReference type="ARBA" id="ARBA00023285"/>
    </source>
</evidence>
<evidence type="ECO:0000259" key="8">
    <source>
        <dbReference type="Pfam" id="PF07687"/>
    </source>
</evidence>
<dbReference type="Gene3D" id="3.30.70.360">
    <property type="match status" value="1"/>
</dbReference>
<organism evidence="9">
    <name type="scientific">Rhodotorula toruloides</name>
    <name type="common">Yeast</name>
    <name type="synonym">Rhodosporidium toruloides</name>
    <dbReference type="NCBI Taxonomy" id="5286"/>
    <lineage>
        <taxon>Eukaryota</taxon>
        <taxon>Fungi</taxon>
        <taxon>Dikarya</taxon>
        <taxon>Basidiomycota</taxon>
        <taxon>Pucciniomycotina</taxon>
        <taxon>Microbotryomycetes</taxon>
        <taxon>Sporidiobolales</taxon>
        <taxon>Sporidiobolaceae</taxon>
        <taxon>Rhodotorula</taxon>
    </lineage>
</organism>
<reference evidence="9" key="1">
    <citation type="journal article" date="2014" name="Genome Announc.">
        <title>Draft genome sequence of Rhodosporidium toruloides CECT1137, an oleaginous yeast of biotechnological interest.</title>
        <authorList>
            <person name="Morin N."/>
            <person name="Calcas X."/>
            <person name="Devillers H."/>
            <person name="Durrens P."/>
            <person name="Sherman D.J."/>
            <person name="Nicaud J.-M."/>
            <person name="Neuveglise C."/>
        </authorList>
    </citation>
    <scope>NUCLEOTIDE SEQUENCE</scope>
    <source>
        <strain evidence="9">CECT1137</strain>
    </source>
</reference>
<dbReference type="Pfam" id="PF01546">
    <property type="entry name" value="Peptidase_M20"/>
    <property type="match status" value="1"/>
</dbReference>
<dbReference type="EMBL" id="LK052936">
    <property type="protein sequence ID" value="CDR35972.1"/>
    <property type="molecule type" value="Genomic_DNA"/>
</dbReference>
<dbReference type="InterPro" id="IPR036264">
    <property type="entry name" value="Bact_exopeptidase_dim_dom"/>
</dbReference>
<dbReference type="InterPro" id="IPR050072">
    <property type="entry name" value="Peptidase_M20A"/>
</dbReference>
<gene>
    <name evidence="9" type="ORF">RHTO0S_01e11298g</name>
</gene>
<evidence type="ECO:0000256" key="1">
    <source>
        <dbReference type="ARBA" id="ARBA00001941"/>
    </source>
</evidence>
<name>A0A061AEP6_RHOTO</name>
<dbReference type="InterPro" id="IPR002933">
    <property type="entry name" value="Peptidase_M20"/>
</dbReference>
<sequence>MALTAEQLEAVKRASHEVLDDCLAFLARLCQLDTTNPPGVNYRECATLIASHLDSLGYETELLLVDSADLPALAPHAEGHERVNVIGRRKSEAKEPTLVEVAGKTREKTLHFDGHFDVVPIGDASTWVHPPFGAEIVEVEGGRAMVARGVSDMKGGIAAAIWAVEAVKRAGLKLRGTVEHSGVVDEESTGIRNAGAGWLVEQGHVSPEKVDGVVITEPLNVENVCLGHRGALWATIVFHGVASHGATPQRGVNALTHAATFIVRAQEKIVPHLSTLLDTRVIPSEARTASLTFTVLNAGKGQNSVPDLATLKCDRRLVPGETLDEARRQIHEVLEECQAQMGGPEVFRYDYKEDYSTEPVWVDEELELCRIWADSVERVVGQKAGIVCSPGSDDQRFFVRGGIPRTIVYGPGNIKQVHNHDEHLLLDDLRKAIEVMALGACEFLGVE</sequence>
<dbReference type="GO" id="GO:0046872">
    <property type="term" value="F:metal ion binding"/>
    <property type="evidence" value="ECO:0007669"/>
    <property type="project" value="UniProtKB-KW"/>
</dbReference>
<comment type="cofactor">
    <cofactor evidence="2">
        <name>Zn(2+)</name>
        <dbReference type="ChEBI" id="CHEBI:29105"/>
    </cofactor>
</comment>
<keyword evidence="7" id="KW-0170">Cobalt</keyword>
<dbReference type="NCBIfam" id="TIGR01910">
    <property type="entry name" value="DapE-ArgE"/>
    <property type="match status" value="1"/>
</dbReference>
<keyword evidence="5" id="KW-0378">Hydrolase</keyword>
<evidence type="ECO:0000256" key="3">
    <source>
        <dbReference type="ARBA" id="ARBA00006247"/>
    </source>
</evidence>
<dbReference type="Pfam" id="PF07687">
    <property type="entry name" value="M20_dimer"/>
    <property type="match status" value="1"/>
</dbReference>
<dbReference type="OrthoDB" id="3064516at2759"/>
<dbReference type="SUPFAM" id="SSF55031">
    <property type="entry name" value="Bacterial exopeptidase dimerisation domain"/>
    <property type="match status" value="1"/>
</dbReference>
<dbReference type="Gene3D" id="3.40.630.10">
    <property type="entry name" value="Zn peptidases"/>
    <property type="match status" value="1"/>
</dbReference>
<accession>A0A061AEP6</accession>
<dbReference type="PANTHER" id="PTHR43808">
    <property type="entry name" value="ACETYLORNITHINE DEACETYLASE"/>
    <property type="match status" value="1"/>
</dbReference>
<feature type="domain" description="Peptidase M20 dimerisation" evidence="8">
    <location>
        <begin position="227"/>
        <end position="336"/>
    </location>
</feature>
<keyword evidence="4" id="KW-0479">Metal-binding</keyword>
<evidence type="ECO:0000256" key="6">
    <source>
        <dbReference type="ARBA" id="ARBA00022833"/>
    </source>
</evidence>
<protein>
    <submittedName>
        <fullName evidence="9">RHTO0S01e11298g1_1</fullName>
    </submittedName>
</protein>
<dbReference type="SUPFAM" id="SSF53187">
    <property type="entry name" value="Zn-dependent exopeptidases"/>
    <property type="match status" value="1"/>
</dbReference>
<evidence type="ECO:0000256" key="5">
    <source>
        <dbReference type="ARBA" id="ARBA00022801"/>
    </source>
</evidence>
<dbReference type="AlphaFoldDB" id="A0A061AEP6"/>
<dbReference type="InterPro" id="IPR010182">
    <property type="entry name" value="ArgE/DapE"/>
</dbReference>
<evidence type="ECO:0000256" key="4">
    <source>
        <dbReference type="ARBA" id="ARBA00022723"/>
    </source>
</evidence>
<dbReference type="GO" id="GO:0016787">
    <property type="term" value="F:hydrolase activity"/>
    <property type="evidence" value="ECO:0007669"/>
    <property type="project" value="UniProtKB-KW"/>
</dbReference>
<dbReference type="InterPro" id="IPR011650">
    <property type="entry name" value="Peptidase_M20_dimer"/>
</dbReference>
<comment type="cofactor">
    <cofactor evidence="1">
        <name>Co(2+)</name>
        <dbReference type="ChEBI" id="CHEBI:48828"/>
    </cofactor>
</comment>
<proteinExistence type="inferred from homology"/>
<evidence type="ECO:0000313" key="9">
    <source>
        <dbReference type="EMBL" id="CDR35972.1"/>
    </source>
</evidence>
<evidence type="ECO:0000256" key="2">
    <source>
        <dbReference type="ARBA" id="ARBA00001947"/>
    </source>
</evidence>
<comment type="similarity">
    <text evidence="3">Belongs to the peptidase M20A family.</text>
</comment>